<dbReference type="Proteomes" id="UP000029108">
    <property type="component" value="Unassembled WGS sequence"/>
</dbReference>
<feature type="region of interest" description="Disordered" evidence="1">
    <location>
        <begin position="36"/>
        <end position="82"/>
    </location>
</feature>
<dbReference type="AlphaFoldDB" id="A0A086ZHV4"/>
<sequence length="200" mass="21368">MKDRKGLIIMVVAGLVAVALIVFSTVAAARRADERERQAATSSVQGTTSTKEAKPKPQSSATPSDGSKDEPSGQETTADLPGLNVNVDQVCAELAPQAVDRYLDKTAKLDGWFDSDADGLQWRDRIIEQPNVTATGFLVTQDQSTNTIVCNVSKGLAWPWILTYHKDPKQGWVVSKIEPPAEGAFSESKGTGPQTAGVAQ</sequence>
<evidence type="ECO:0000256" key="1">
    <source>
        <dbReference type="SAM" id="MobiDB-lite"/>
    </source>
</evidence>
<gene>
    <name evidence="2" type="ORF">BBIA_2069</name>
</gene>
<dbReference type="RefSeq" id="WP_033496035.1">
    <property type="nucleotide sequence ID" value="NZ_JDUU01000033.1"/>
</dbReference>
<organism evidence="2 3">
    <name type="scientific">Bifidobacterium biavatii DSM 23969</name>
    <dbReference type="NCBI Taxonomy" id="1437608"/>
    <lineage>
        <taxon>Bacteria</taxon>
        <taxon>Bacillati</taxon>
        <taxon>Actinomycetota</taxon>
        <taxon>Actinomycetes</taxon>
        <taxon>Bifidobacteriales</taxon>
        <taxon>Bifidobacteriaceae</taxon>
        <taxon>Bifidobacterium</taxon>
    </lineage>
</organism>
<name>A0A086ZHV4_9BIFI</name>
<evidence type="ECO:0000313" key="3">
    <source>
        <dbReference type="Proteomes" id="UP000029108"/>
    </source>
</evidence>
<dbReference type="EMBL" id="JGYN01000040">
    <property type="protein sequence ID" value="KFI46104.1"/>
    <property type="molecule type" value="Genomic_DNA"/>
</dbReference>
<accession>A0A086ZHV4</accession>
<reference evidence="2 3" key="1">
    <citation type="submission" date="2014-03" db="EMBL/GenBank/DDBJ databases">
        <title>Genomics of Bifidobacteria.</title>
        <authorList>
            <person name="Ventura M."/>
            <person name="Milani C."/>
            <person name="Lugli G.A."/>
        </authorList>
    </citation>
    <scope>NUCLEOTIDE SEQUENCE [LARGE SCALE GENOMIC DNA]</scope>
    <source>
        <strain evidence="2 3">DSM 23969</strain>
    </source>
</reference>
<keyword evidence="3" id="KW-1185">Reference proteome</keyword>
<evidence type="ECO:0000313" key="2">
    <source>
        <dbReference type="EMBL" id="KFI46104.1"/>
    </source>
</evidence>
<dbReference type="STRING" id="1437608.GCA_000771645_01784"/>
<proteinExistence type="predicted"/>
<protein>
    <submittedName>
        <fullName evidence="2">Cobalt transporter</fullName>
    </submittedName>
</protein>
<feature type="compositionally biased region" description="Polar residues" evidence="1">
    <location>
        <begin position="41"/>
        <end position="50"/>
    </location>
</feature>
<comment type="caution">
    <text evidence="2">The sequence shown here is derived from an EMBL/GenBank/DDBJ whole genome shotgun (WGS) entry which is preliminary data.</text>
</comment>